<keyword evidence="2" id="KW-1133">Transmembrane helix</keyword>
<dbReference type="RefSeq" id="WP_146903178.1">
    <property type="nucleotide sequence ID" value="NZ_BAAARM010000003.1"/>
</dbReference>
<dbReference type="EMBL" id="BJYY01000013">
    <property type="protein sequence ID" value="GEO34130.1"/>
    <property type="molecule type" value="Genomic_DNA"/>
</dbReference>
<feature type="transmembrane region" description="Helical" evidence="2">
    <location>
        <begin position="16"/>
        <end position="38"/>
    </location>
</feature>
<dbReference type="Proteomes" id="UP000321181">
    <property type="component" value="Unassembled WGS sequence"/>
</dbReference>
<keyword evidence="2" id="KW-0812">Transmembrane</keyword>
<dbReference type="AlphaFoldDB" id="A0A512DD38"/>
<feature type="compositionally biased region" description="Low complexity" evidence="1">
    <location>
        <begin position="54"/>
        <end position="72"/>
    </location>
</feature>
<accession>A0A512DD38</accession>
<comment type="caution">
    <text evidence="3">The sequence shown here is derived from an EMBL/GenBank/DDBJ whole genome shotgun (WGS) entry which is preliminary data.</text>
</comment>
<evidence type="ECO:0000256" key="1">
    <source>
        <dbReference type="SAM" id="MobiDB-lite"/>
    </source>
</evidence>
<proteinExistence type="predicted"/>
<sequence length="158" mass="16767">MDLVVYDDDDRRYVPWWASIAAVVLTGVLAAGITFAFARSQPEQVGEPGDPQVARSADAAPPSTASPAPTQTEVPGDAAGSACATALAWADAVAQRSTALDQALADHTRIMDELLAQRLTTEQALDQTLPVLTRGATERDRLEDELAAYRSSREACTP</sequence>
<keyword evidence="4" id="KW-1185">Reference proteome</keyword>
<name>A0A512DD38_9CELL</name>
<keyword evidence="2" id="KW-0472">Membrane</keyword>
<organism evidence="3 4">
    <name type="scientific">Cellulomonas aerilata</name>
    <dbReference type="NCBI Taxonomy" id="515326"/>
    <lineage>
        <taxon>Bacteria</taxon>
        <taxon>Bacillati</taxon>
        <taxon>Actinomycetota</taxon>
        <taxon>Actinomycetes</taxon>
        <taxon>Micrococcales</taxon>
        <taxon>Cellulomonadaceae</taxon>
        <taxon>Cellulomonas</taxon>
    </lineage>
</organism>
<feature type="region of interest" description="Disordered" evidence="1">
    <location>
        <begin position="42"/>
        <end position="79"/>
    </location>
</feature>
<reference evidence="3 4" key="1">
    <citation type="submission" date="2019-07" db="EMBL/GenBank/DDBJ databases">
        <title>Whole genome shotgun sequence of Cellulomonas aerilata NBRC 106308.</title>
        <authorList>
            <person name="Hosoyama A."/>
            <person name="Uohara A."/>
            <person name="Ohji S."/>
            <person name="Ichikawa N."/>
        </authorList>
    </citation>
    <scope>NUCLEOTIDE SEQUENCE [LARGE SCALE GENOMIC DNA]</scope>
    <source>
        <strain evidence="3 4">NBRC 106308</strain>
    </source>
</reference>
<evidence type="ECO:0000313" key="3">
    <source>
        <dbReference type="EMBL" id="GEO34130.1"/>
    </source>
</evidence>
<evidence type="ECO:0000256" key="2">
    <source>
        <dbReference type="SAM" id="Phobius"/>
    </source>
</evidence>
<protein>
    <submittedName>
        <fullName evidence="3">Uncharacterized protein</fullName>
    </submittedName>
</protein>
<evidence type="ECO:0000313" key="4">
    <source>
        <dbReference type="Proteomes" id="UP000321181"/>
    </source>
</evidence>
<gene>
    <name evidence="3" type="ORF">CAE01nite_18550</name>
</gene>